<dbReference type="GO" id="GO:0004518">
    <property type="term" value="F:nuclease activity"/>
    <property type="evidence" value="ECO:0007669"/>
    <property type="project" value="InterPro"/>
</dbReference>
<dbReference type="Proteomes" id="UP000230859">
    <property type="component" value="Unassembled WGS sequence"/>
</dbReference>
<organism evidence="2 3">
    <name type="scientific">Candidatus Abzuiibacterium crystallinum</name>
    <dbReference type="NCBI Taxonomy" id="1974748"/>
    <lineage>
        <taxon>Bacteria</taxon>
        <taxon>Pseudomonadati</taxon>
        <taxon>Candidatus Omnitrophota</taxon>
        <taxon>Candidatus Abzuiibacterium</taxon>
    </lineage>
</organism>
<gene>
    <name evidence="2" type="ORF">COV74_07920</name>
</gene>
<dbReference type="Pfam" id="PF02577">
    <property type="entry name" value="BFN_dom"/>
    <property type="match status" value="1"/>
</dbReference>
<evidence type="ECO:0000259" key="1">
    <source>
        <dbReference type="PROSITE" id="PS51658"/>
    </source>
</evidence>
<reference evidence="2 3" key="1">
    <citation type="submission" date="2017-09" db="EMBL/GenBank/DDBJ databases">
        <title>Depth-based differentiation of microbial function through sediment-hosted aquifers and enrichment of novel symbionts in the deep terrestrial subsurface.</title>
        <authorList>
            <person name="Probst A.J."/>
            <person name="Ladd B."/>
            <person name="Jarett J.K."/>
            <person name="Geller-Mcgrath D.E."/>
            <person name="Sieber C.M."/>
            <person name="Emerson J.B."/>
            <person name="Anantharaman K."/>
            <person name="Thomas B.C."/>
            <person name="Malmstrom R."/>
            <person name="Stieglmeier M."/>
            <person name="Klingl A."/>
            <person name="Woyke T."/>
            <person name="Ryan C.M."/>
            <person name="Banfield J.F."/>
        </authorList>
    </citation>
    <scope>NUCLEOTIDE SEQUENCE [LARGE SCALE GENOMIC DNA]</scope>
    <source>
        <strain evidence="2">CG11_big_fil_rev_8_21_14_0_20_45_26</strain>
    </source>
</reference>
<comment type="caution">
    <text evidence="2">The sequence shown here is derived from an EMBL/GenBank/DDBJ whole genome shotgun (WGS) entry which is preliminary data.</text>
</comment>
<evidence type="ECO:0000313" key="2">
    <source>
        <dbReference type="EMBL" id="PIQ85617.1"/>
    </source>
</evidence>
<dbReference type="EMBL" id="PCVY01000064">
    <property type="protein sequence ID" value="PIQ85617.1"/>
    <property type="molecule type" value="Genomic_DNA"/>
</dbReference>
<dbReference type="PROSITE" id="PS51658">
    <property type="entry name" value="BFN"/>
    <property type="match status" value="1"/>
</dbReference>
<dbReference type="Gene3D" id="3.10.690.10">
    <property type="entry name" value="Bifunctional nuclease domain"/>
    <property type="match status" value="1"/>
</dbReference>
<dbReference type="PANTHER" id="PTHR15160:SF1">
    <property type="entry name" value="VON HIPPEL-LINDAU DISEASE TUMOR SUPPRESSOR"/>
    <property type="match status" value="1"/>
</dbReference>
<proteinExistence type="predicted"/>
<dbReference type="InterPro" id="IPR003729">
    <property type="entry name" value="Bi_nuclease_dom"/>
</dbReference>
<dbReference type="SUPFAM" id="SSF103256">
    <property type="entry name" value="Hypothetical protein TM0160"/>
    <property type="match status" value="1"/>
</dbReference>
<dbReference type="InterPro" id="IPR036104">
    <property type="entry name" value="BFN_sf"/>
</dbReference>
<sequence>MPDEQPIELVLSKIKIDENRSEQIIILKEKNGSRYLPVVIGIAEVNAIKLKLSGIEPPRPMTHDLLLRVIESMGGALEGILINRLENSTFYAKLLVTRNGSGEAIEIDARPSDSIALALRANARIEANPSVLDQAGVDGL</sequence>
<feature type="domain" description="BFN" evidence="1">
    <location>
        <begin position="6"/>
        <end position="139"/>
    </location>
</feature>
<protein>
    <recommendedName>
        <fullName evidence="1">BFN domain-containing protein</fullName>
    </recommendedName>
</protein>
<dbReference type="PANTHER" id="PTHR15160">
    <property type="entry name" value="VON HIPPEL-LINDAU PROTEIN"/>
    <property type="match status" value="1"/>
</dbReference>
<name>A0A2H0LMJ2_9BACT</name>
<dbReference type="AlphaFoldDB" id="A0A2H0LMJ2"/>
<evidence type="ECO:0000313" key="3">
    <source>
        <dbReference type="Proteomes" id="UP000230859"/>
    </source>
</evidence>
<accession>A0A2H0LMJ2</accession>